<comment type="caution">
    <text evidence="1">The sequence shown here is derived from an EMBL/GenBank/DDBJ whole genome shotgun (WGS) entry which is preliminary data.</text>
</comment>
<accession>X1KEB1</accession>
<name>X1KEB1_9ZZZZ</name>
<proteinExistence type="predicted"/>
<gene>
    <name evidence="1" type="ORF">S06H3_23178</name>
</gene>
<feature type="non-terminal residue" evidence="1">
    <location>
        <position position="1"/>
    </location>
</feature>
<sequence length="72" mass="8106">APVRWDPLAEIGIQVFSVDTYSSAECLDLSEPGPSPLEGMREGGYWIEPGGWRYLRSGEKNHSCLVRRPDDR</sequence>
<dbReference type="EMBL" id="BARV01012545">
    <property type="protein sequence ID" value="GAI04978.1"/>
    <property type="molecule type" value="Genomic_DNA"/>
</dbReference>
<organism evidence="1">
    <name type="scientific">marine sediment metagenome</name>
    <dbReference type="NCBI Taxonomy" id="412755"/>
    <lineage>
        <taxon>unclassified sequences</taxon>
        <taxon>metagenomes</taxon>
        <taxon>ecological metagenomes</taxon>
    </lineage>
</organism>
<reference evidence="1" key="1">
    <citation type="journal article" date="2014" name="Front. Microbiol.">
        <title>High frequency of phylogenetically diverse reductive dehalogenase-homologous genes in deep subseafloor sedimentary metagenomes.</title>
        <authorList>
            <person name="Kawai M."/>
            <person name="Futagami T."/>
            <person name="Toyoda A."/>
            <person name="Takaki Y."/>
            <person name="Nishi S."/>
            <person name="Hori S."/>
            <person name="Arai W."/>
            <person name="Tsubouchi T."/>
            <person name="Morono Y."/>
            <person name="Uchiyama I."/>
            <person name="Ito T."/>
            <person name="Fujiyama A."/>
            <person name="Inagaki F."/>
            <person name="Takami H."/>
        </authorList>
    </citation>
    <scope>NUCLEOTIDE SEQUENCE</scope>
    <source>
        <strain evidence="1">Expedition CK06-06</strain>
    </source>
</reference>
<evidence type="ECO:0000313" key="1">
    <source>
        <dbReference type="EMBL" id="GAI04978.1"/>
    </source>
</evidence>
<protein>
    <submittedName>
        <fullName evidence="1">Uncharacterized protein</fullName>
    </submittedName>
</protein>
<dbReference type="AlphaFoldDB" id="X1KEB1"/>